<dbReference type="AlphaFoldDB" id="A0A1E1KZD4"/>
<feature type="compositionally biased region" description="Low complexity" evidence="1">
    <location>
        <begin position="16"/>
        <end position="30"/>
    </location>
</feature>
<feature type="compositionally biased region" description="Polar residues" evidence="1">
    <location>
        <begin position="502"/>
        <end position="514"/>
    </location>
</feature>
<feature type="compositionally biased region" description="Low complexity" evidence="1">
    <location>
        <begin position="414"/>
        <end position="425"/>
    </location>
</feature>
<proteinExistence type="predicted"/>
<keyword evidence="3" id="KW-1185">Reference proteome</keyword>
<dbReference type="EMBL" id="FJUX01000063">
    <property type="protein sequence ID" value="CZT03616.1"/>
    <property type="molecule type" value="Genomic_DNA"/>
</dbReference>
<feature type="compositionally biased region" description="Polar residues" evidence="1">
    <location>
        <begin position="548"/>
        <end position="572"/>
    </location>
</feature>
<protein>
    <submittedName>
        <fullName evidence="2">Uncharacterized protein</fullName>
    </submittedName>
</protein>
<feature type="region of interest" description="Disordered" evidence="1">
    <location>
        <begin position="250"/>
        <end position="283"/>
    </location>
</feature>
<evidence type="ECO:0000313" key="3">
    <source>
        <dbReference type="Proteomes" id="UP000178912"/>
    </source>
</evidence>
<feature type="region of interest" description="Disordered" evidence="1">
    <location>
        <begin position="325"/>
        <end position="354"/>
    </location>
</feature>
<dbReference type="OrthoDB" id="5430717at2759"/>
<name>A0A1E1KZD4_9HELO</name>
<dbReference type="Proteomes" id="UP000178912">
    <property type="component" value="Unassembled WGS sequence"/>
</dbReference>
<organism evidence="2 3">
    <name type="scientific">Rhynchosporium agropyri</name>
    <dbReference type="NCBI Taxonomy" id="914238"/>
    <lineage>
        <taxon>Eukaryota</taxon>
        <taxon>Fungi</taxon>
        <taxon>Dikarya</taxon>
        <taxon>Ascomycota</taxon>
        <taxon>Pezizomycotina</taxon>
        <taxon>Leotiomycetes</taxon>
        <taxon>Helotiales</taxon>
        <taxon>Ploettnerulaceae</taxon>
        <taxon>Rhynchosporium</taxon>
    </lineage>
</organism>
<feature type="compositionally biased region" description="Basic and acidic residues" evidence="1">
    <location>
        <begin position="77"/>
        <end position="86"/>
    </location>
</feature>
<feature type="region of interest" description="Disordered" evidence="1">
    <location>
        <begin position="1"/>
        <end position="86"/>
    </location>
</feature>
<feature type="compositionally biased region" description="Low complexity" evidence="1">
    <location>
        <begin position="530"/>
        <end position="545"/>
    </location>
</feature>
<feature type="region of interest" description="Disordered" evidence="1">
    <location>
        <begin position="209"/>
        <end position="235"/>
    </location>
</feature>
<feature type="compositionally biased region" description="Low complexity" evidence="1">
    <location>
        <begin position="432"/>
        <end position="448"/>
    </location>
</feature>
<accession>A0A1E1KZD4</accession>
<reference evidence="3" key="1">
    <citation type="submission" date="2016-03" db="EMBL/GenBank/DDBJ databases">
        <authorList>
            <person name="Guldener U."/>
        </authorList>
    </citation>
    <scope>NUCLEOTIDE SEQUENCE [LARGE SCALE GENOMIC DNA]</scope>
    <source>
        <strain evidence="3">04CH-RAC-A.6.1</strain>
    </source>
</reference>
<evidence type="ECO:0000313" key="2">
    <source>
        <dbReference type="EMBL" id="CZT03616.1"/>
    </source>
</evidence>
<feature type="region of interest" description="Disordered" evidence="1">
    <location>
        <begin position="411"/>
        <end position="572"/>
    </location>
</feature>
<gene>
    <name evidence="2" type="ORF">RAG0_10335</name>
</gene>
<sequence>MSDWLRPVFGRRVQASSSSDRPSSVSVDESAGSEDGIVPAGTPRLRPTSRVSSYLGIRPSTPPIPQTSTPDTVYSSRDPESVYHEPSPDQMAEMLKVVMMNQSFGTAVPVEYNSTISHVLEAYQEMRMELRRREETIEELKESHTKDIKDFEALATQWETKEQNYKTEMKKLEVLLSKTDGGLEKVSLARSKSTVHGSQKVGESIKRDIGTIKARHAARSSKEHSDKDGEEPIDASTSYRYRADRFFKTRIQTDPQVSPKAGRSEHRDTRKLHSRASTSSLSLNEAPTKIGEAASYFEAANQDLATLAQAQLKALERQRAHEEFGIDLGSSSSESESSTNTHHETFSPVALPRGLGIGYQNPQLDALKRTVSKKPSNLSLKDSFTSEYDMLSKDSPQQMGFSFRPGDDAEALAQRTRTGQTPRRPASTNPRAQSSSEAAALLQQQNLEPSSHLTAPKEEPRRPTLPSARPSSSRHRSVQDFEGFKRDESNSSLVTALRDNSGRSSLYGSQNSIQTRRKLSRSSGNSEAITAAALALSSATTAKKSSAQRKSGSDSTDGASQGGSSKISRALK</sequence>
<evidence type="ECO:0000256" key="1">
    <source>
        <dbReference type="SAM" id="MobiDB-lite"/>
    </source>
</evidence>
<feature type="compositionally biased region" description="Basic and acidic residues" evidence="1">
    <location>
        <begin position="477"/>
        <end position="489"/>
    </location>
</feature>